<dbReference type="InterPro" id="IPR027275">
    <property type="entry name" value="PRC-brl_dom"/>
</dbReference>
<dbReference type="Proteomes" id="UP000035929">
    <property type="component" value="Unassembled WGS sequence"/>
</dbReference>
<keyword evidence="2" id="KW-0732">Signal</keyword>
<feature type="domain" description="PRC-barrel" evidence="3">
    <location>
        <begin position="55"/>
        <end position="131"/>
    </location>
</feature>
<feature type="compositionally biased region" description="Polar residues" evidence="1">
    <location>
        <begin position="155"/>
        <end position="164"/>
    </location>
</feature>
<evidence type="ECO:0000313" key="4">
    <source>
        <dbReference type="EMBL" id="KMO35309.1"/>
    </source>
</evidence>
<feature type="chain" id="PRO_5005281934" evidence="2">
    <location>
        <begin position="22"/>
        <end position="183"/>
    </location>
</feature>
<dbReference type="PANTHER" id="PTHR36505">
    <property type="entry name" value="BLR1072 PROTEIN"/>
    <property type="match status" value="1"/>
</dbReference>
<dbReference type="SUPFAM" id="SSF50346">
    <property type="entry name" value="PRC-barrel domain"/>
    <property type="match status" value="1"/>
</dbReference>
<evidence type="ECO:0000256" key="2">
    <source>
        <dbReference type="SAM" id="SignalP"/>
    </source>
</evidence>
<sequence length="183" mass="18668">MSRPLLAAAFLLVAGASAGLAQDASGPKPVPGTPATLANDLRPTFVAQEPSDLVASKLIGQAIQNGANETIGSVADIVLGPDLAVKSYVVGVGGFLGLGTKYVSVAKEALHVTRVDDKTLRAVINTDKDQLRAAPEYVYLGQQPAKADAPKSDSQKTGAQATDTSKSDVPASTGTTTTQPAQQ</sequence>
<comment type="caution">
    <text evidence="4">The sequence shown here is derived from an EMBL/GenBank/DDBJ whole genome shotgun (WGS) entry which is preliminary data.</text>
</comment>
<dbReference type="AlphaFoldDB" id="A0A0J6SNR2"/>
<dbReference type="InterPro" id="IPR011033">
    <property type="entry name" value="PRC_barrel-like_sf"/>
</dbReference>
<name>A0A0J6SNR2_9HYPH</name>
<evidence type="ECO:0000259" key="3">
    <source>
        <dbReference type="Pfam" id="PF05239"/>
    </source>
</evidence>
<feature type="compositionally biased region" description="Polar residues" evidence="1">
    <location>
        <begin position="170"/>
        <end position="183"/>
    </location>
</feature>
<dbReference type="OrthoDB" id="7818259at2"/>
<organism evidence="4 5">
    <name type="scientific">Methylobacterium aquaticum</name>
    <dbReference type="NCBI Taxonomy" id="270351"/>
    <lineage>
        <taxon>Bacteria</taxon>
        <taxon>Pseudomonadati</taxon>
        <taxon>Pseudomonadota</taxon>
        <taxon>Alphaproteobacteria</taxon>
        <taxon>Hyphomicrobiales</taxon>
        <taxon>Methylobacteriaceae</taxon>
        <taxon>Methylobacterium</taxon>
    </lineage>
</organism>
<dbReference type="Pfam" id="PF05239">
    <property type="entry name" value="PRC"/>
    <property type="match status" value="1"/>
</dbReference>
<feature type="signal peptide" evidence="2">
    <location>
        <begin position="1"/>
        <end position="21"/>
    </location>
</feature>
<dbReference type="EMBL" id="LABX01000090">
    <property type="protein sequence ID" value="KMO35309.1"/>
    <property type="molecule type" value="Genomic_DNA"/>
</dbReference>
<evidence type="ECO:0000313" key="5">
    <source>
        <dbReference type="Proteomes" id="UP000035929"/>
    </source>
</evidence>
<dbReference type="RefSeq" id="WP_048464097.1">
    <property type="nucleotide sequence ID" value="NZ_JBNTQU010000022.1"/>
</dbReference>
<protein>
    <submittedName>
        <fullName evidence="4">Photosystem reaction center subunit H</fullName>
    </submittedName>
</protein>
<gene>
    <name evidence="4" type="ORF">VP06_12505</name>
</gene>
<dbReference type="PANTHER" id="PTHR36505:SF1">
    <property type="entry name" value="BLR1072 PROTEIN"/>
    <property type="match status" value="1"/>
</dbReference>
<evidence type="ECO:0000256" key="1">
    <source>
        <dbReference type="SAM" id="MobiDB-lite"/>
    </source>
</evidence>
<accession>A0A0J6SNR2</accession>
<proteinExistence type="predicted"/>
<feature type="region of interest" description="Disordered" evidence="1">
    <location>
        <begin position="142"/>
        <end position="183"/>
    </location>
</feature>
<dbReference type="PATRIC" id="fig|270351.6.peg.7473"/>
<dbReference type="Gene3D" id="2.30.30.240">
    <property type="entry name" value="PRC-barrel domain"/>
    <property type="match status" value="1"/>
</dbReference>
<reference evidence="4 5" key="1">
    <citation type="submission" date="2015-03" db="EMBL/GenBank/DDBJ databases">
        <title>Genome sequencing of Methylobacterium aquaticum DSM16371 type strain.</title>
        <authorList>
            <person name="Chaudhry V."/>
            <person name="Patil P.B."/>
        </authorList>
    </citation>
    <scope>NUCLEOTIDE SEQUENCE [LARGE SCALE GENOMIC DNA]</scope>
    <source>
        <strain evidence="4 5">DSM 16371</strain>
    </source>
</reference>